<evidence type="ECO:0008006" key="8">
    <source>
        <dbReference type="Google" id="ProtNLM"/>
    </source>
</evidence>
<dbReference type="AlphaFoldDB" id="A0A0P7BHE0"/>
<evidence type="ECO:0000259" key="4">
    <source>
        <dbReference type="Pfam" id="PF02558"/>
    </source>
</evidence>
<dbReference type="InterPro" id="IPR008927">
    <property type="entry name" value="6-PGluconate_DH-like_C_sf"/>
</dbReference>
<dbReference type="SUPFAM" id="SSF48179">
    <property type="entry name" value="6-phosphogluconate dehydrogenase C-terminal domain-like"/>
    <property type="match status" value="1"/>
</dbReference>
<dbReference type="GO" id="GO:0008677">
    <property type="term" value="F:2-dehydropantoate 2-reductase activity"/>
    <property type="evidence" value="ECO:0007669"/>
    <property type="project" value="TreeGrafter"/>
</dbReference>
<evidence type="ECO:0000313" key="7">
    <source>
        <dbReference type="Proteomes" id="UP000050424"/>
    </source>
</evidence>
<keyword evidence="2" id="KW-0521">NADP</keyword>
<feature type="domain" description="Ketopantoate reductase C-terminal" evidence="5">
    <location>
        <begin position="256"/>
        <end position="408"/>
    </location>
</feature>
<evidence type="ECO:0000259" key="5">
    <source>
        <dbReference type="Pfam" id="PF08546"/>
    </source>
</evidence>
<dbReference type="InterPro" id="IPR036291">
    <property type="entry name" value="NAD(P)-bd_dom_sf"/>
</dbReference>
<sequence>MYAQRPQWLESIFEDGSPPPKLFAWSPSNLGLQSERAPNVSNDLDRRIFVLGVGNLGRLFASCLAQAPETPPITLVVHRKELLTQWHASQGIEILRSGVLEQNKNFDIEWWTDSRPDHGRVREVSDGMKLRNLIITTKATAALPQVDRLRAYLDGESTIVFAQNGMSKLWPPHGPAYTSHRYAAADAPNFLACVTTHGVTSLGPFKSQHASLMDVAIGTVLPNQSSSKVTKYLIRQIVQAPHLDGKAVSRAEFWVLQLEKLVLNSILNPLTAILGCKNGGLFIESEGPLADVITRLLTEASRVLQHLVSHESSADIIGDKPAAARDAEAPLDISPQSLCERFSEPRLKEMVYRVGHKVRDNTSSMLQDVRAGRSTEIRDFNGWLVETAAFLDPGLDVTGHRTLVSLVEAGRTLQVDQLASHFDNCGAPS</sequence>
<evidence type="ECO:0000256" key="3">
    <source>
        <dbReference type="ARBA" id="ARBA00023002"/>
    </source>
</evidence>
<keyword evidence="7" id="KW-1185">Reference proteome</keyword>
<dbReference type="Pfam" id="PF02558">
    <property type="entry name" value="ApbA"/>
    <property type="match status" value="1"/>
</dbReference>
<dbReference type="GO" id="GO:0050661">
    <property type="term" value="F:NADP binding"/>
    <property type="evidence" value="ECO:0007669"/>
    <property type="project" value="TreeGrafter"/>
</dbReference>
<feature type="domain" description="Ketopantoate reductase N-terminal" evidence="4">
    <location>
        <begin position="48"/>
        <end position="219"/>
    </location>
</feature>
<accession>A0A0P7BHE0</accession>
<name>A0A0P7BHE0_9HYPO</name>
<dbReference type="InterPro" id="IPR050838">
    <property type="entry name" value="Ketopantoate_reductase"/>
</dbReference>
<dbReference type="PANTHER" id="PTHR43765:SF2">
    <property type="entry name" value="2-DEHYDROPANTOATE 2-REDUCTASE"/>
    <property type="match status" value="1"/>
</dbReference>
<dbReference type="InterPro" id="IPR013328">
    <property type="entry name" value="6PGD_dom2"/>
</dbReference>
<gene>
    <name evidence="6" type="ORF">AK830_g6926</name>
</gene>
<evidence type="ECO:0000256" key="1">
    <source>
        <dbReference type="ARBA" id="ARBA00007870"/>
    </source>
</evidence>
<evidence type="ECO:0000256" key="2">
    <source>
        <dbReference type="ARBA" id="ARBA00022857"/>
    </source>
</evidence>
<dbReference type="Gene3D" id="3.40.50.720">
    <property type="entry name" value="NAD(P)-binding Rossmann-like Domain"/>
    <property type="match status" value="1"/>
</dbReference>
<evidence type="ECO:0000313" key="6">
    <source>
        <dbReference type="EMBL" id="KPM39663.1"/>
    </source>
</evidence>
<dbReference type="PANTHER" id="PTHR43765">
    <property type="entry name" value="2-DEHYDROPANTOATE 2-REDUCTASE-RELATED"/>
    <property type="match status" value="1"/>
</dbReference>
<dbReference type="Proteomes" id="UP000050424">
    <property type="component" value="Unassembled WGS sequence"/>
</dbReference>
<proteinExistence type="inferred from homology"/>
<dbReference type="Pfam" id="PF08546">
    <property type="entry name" value="ApbA_C"/>
    <property type="match status" value="1"/>
</dbReference>
<keyword evidence="3" id="KW-0560">Oxidoreductase</keyword>
<dbReference type="OrthoDB" id="73846at2759"/>
<dbReference type="InterPro" id="IPR013332">
    <property type="entry name" value="KPR_N"/>
</dbReference>
<dbReference type="InterPro" id="IPR013752">
    <property type="entry name" value="KPA_reductase"/>
</dbReference>
<dbReference type="SUPFAM" id="SSF51735">
    <property type="entry name" value="NAD(P)-binding Rossmann-fold domains"/>
    <property type="match status" value="1"/>
</dbReference>
<dbReference type="GO" id="GO:0005739">
    <property type="term" value="C:mitochondrion"/>
    <property type="evidence" value="ECO:0007669"/>
    <property type="project" value="TreeGrafter"/>
</dbReference>
<comment type="similarity">
    <text evidence="1">Belongs to the ketopantoate reductase family.</text>
</comment>
<organism evidence="6 7">
    <name type="scientific">Neonectria ditissima</name>
    <dbReference type="NCBI Taxonomy" id="78410"/>
    <lineage>
        <taxon>Eukaryota</taxon>
        <taxon>Fungi</taxon>
        <taxon>Dikarya</taxon>
        <taxon>Ascomycota</taxon>
        <taxon>Pezizomycotina</taxon>
        <taxon>Sordariomycetes</taxon>
        <taxon>Hypocreomycetidae</taxon>
        <taxon>Hypocreales</taxon>
        <taxon>Nectriaceae</taxon>
        <taxon>Neonectria</taxon>
    </lineage>
</organism>
<protein>
    <recommendedName>
        <fullName evidence="8">2-dehydropantoate 2-reductase</fullName>
    </recommendedName>
</protein>
<dbReference type="EMBL" id="LKCW01000101">
    <property type="protein sequence ID" value="KPM39663.1"/>
    <property type="molecule type" value="Genomic_DNA"/>
</dbReference>
<dbReference type="Gene3D" id="1.10.1040.10">
    <property type="entry name" value="N-(1-d-carboxylethyl)-l-norvaline Dehydrogenase, domain 2"/>
    <property type="match status" value="1"/>
</dbReference>
<reference evidence="6 7" key="1">
    <citation type="submission" date="2015-09" db="EMBL/GenBank/DDBJ databases">
        <title>Draft genome of a European isolate of the apple canker pathogen Neonectria ditissima.</title>
        <authorList>
            <person name="Gomez-Cortecero A."/>
            <person name="Harrison R.J."/>
            <person name="Armitage A.D."/>
        </authorList>
    </citation>
    <scope>NUCLEOTIDE SEQUENCE [LARGE SCALE GENOMIC DNA]</scope>
    <source>
        <strain evidence="6 7">R09/05</strain>
    </source>
</reference>
<comment type="caution">
    <text evidence="6">The sequence shown here is derived from an EMBL/GenBank/DDBJ whole genome shotgun (WGS) entry which is preliminary data.</text>
</comment>
<dbReference type="STRING" id="78410.A0A0P7BHE0"/>